<keyword evidence="4" id="KW-1185">Reference proteome</keyword>
<organism evidence="1 3">
    <name type="scientific">Lacticaseibacillus chiayiensis</name>
    <dbReference type="NCBI Taxonomy" id="2100821"/>
    <lineage>
        <taxon>Bacteria</taxon>
        <taxon>Bacillati</taxon>
        <taxon>Bacillota</taxon>
        <taxon>Bacilli</taxon>
        <taxon>Lactobacillales</taxon>
        <taxon>Lactobacillaceae</taxon>
        <taxon>Lacticaseibacillus</taxon>
    </lineage>
</organism>
<name>A0A4Q1TVX0_9LACO</name>
<dbReference type="OrthoDB" id="9801026at2"/>
<dbReference type="Proteomes" id="UP001164790">
    <property type="component" value="Chromosome"/>
</dbReference>
<dbReference type="EMBL" id="CP107523">
    <property type="protein sequence ID" value="UYN57806.1"/>
    <property type="molecule type" value="Genomic_DNA"/>
</dbReference>
<evidence type="ECO:0000313" key="3">
    <source>
        <dbReference type="Proteomes" id="UP000290475"/>
    </source>
</evidence>
<dbReference type="AlphaFoldDB" id="A0A4Q1TVX0"/>
<accession>A0A4Q1TVX0</accession>
<evidence type="ECO:0000313" key="2">
    <source>
        <dbReference type="EMBL" id="UYN57806.1"/>
    </source>
</evidence>
<dbReference type="Gene3D" id="3.30.2310.20">
    <property type="entry name" value="RelE-like"/>
    <property type="match status" value="1"/>
</dbReference>
<dbReference type="InterPro" id="IPR035093">
    <property type="entry name" value="RelE/ParE_toxin_dom_sf"/>
</dbReference>
<protein>
    <submittedName>
        <fullName evidence="2">Type II toxin-antitoxin system RelE/ParE family toxin</fullName>
    </submittedName>
</protein>
<dbReference type="SUPFAM" id="SSF143011">
    <property type="entry name" value="RelE-like"/>
    <property type="match status" value="1"/>
</dbReference>
<dbReference type="Proteomes" id="UP000290475">
    <property type="component" value="Unassembled WGS sequence"/>
</dbReference>
<reference evidence="1 3" key="1">
    <citation type="submission" date="2017-01" db="EMBL/GenBank/DDBJ databases">
        <title>Lactobacillus chiayiensis sp. nov., a lactic acid bacterium isolated from compost.</title>
        <authorList>
            <person name="Huang C.-H."/>
        </authorList>
    </citation>
    <scope>NUCLEOTIDE SEQUENCE [LARGE SCALE GENOMIC DNA]</scope>
    <source>
        <strain evidence="3">chh01</strain>
        <strain evidence="1">Chh01</strain>
    </source>
</reference>
<evidence type="ECO:0000313" key="1">
    <source>
        <dbReference type="EMBL" id="RXT22475.1"/>
    </source>
</evidence>
<sequence>MEAKAKNNRLERQLTDPRIRNRIFGTSVGRRIAARIDEIAAATTLDDVSRFPPSRLHALKGDRQGLFAVDVSANYRLLFAGFDDEYQQSVDTAEIVAVVFVGIEDYH</sequence>
<proteinExistence type="predicted"/>
<reference evidence="2" key="2">
    <citation type="submission" date="2022-10" db="EMBL/GenBank/DDBJ databases">
        <title>Comparative genomic analysis and in-vitro probiotic properties of the potential probiotic L. chiayiensis AACE 3.</title>
        <authorList>
            <person name="Kang X."/>
        </authorList>
    </citation>
    <scope>NUCLEOTIDE SEQUENCE</scope>
    <source>
        <strain evidence="2">AACE 3</strain>
    </source>
</reference>
<dbReference type="EMBL" id="MSSM01000023">
    <property type="protein sequence ID" value="RXT22475.1"/>
    <property type="molecule type" value="Genomic_DNA"/>
</dbReference>
<gene>
    <name evidence="1" type="ORF">BVJ53_09185</name>
    <name evidence="2" type="ORF">OFW50_02810</name>
</gene>
<evidence type="ECO:0000313" key="4">
    <source>
        <dbReference type="Proteomes" id="UP001164790"/>
    </source>
</evidence>